<keyword evidence="1" id="KW-0812">Transmembrane</keyword>
<accession>A0A819UVJ1</accession>
<proteinExistence type="predicted"/>
<dbReference type="AlphaFoldDB" id="A0A819UVJ1"/>
<evidence type="ECO:0000313" key="3">
    <source>
        <dbReference type="Proteomes" id="UP000663881"/>
    </source>
</evidence>
<dbReference type="EMBL" id="CAJOAY010005269">
    <property type="protein sequence ID" value="CAF4101570.1"/>
    <property type="molecule type" value="Genomic_DNA"/>
</dbReference>
<feature type="non-terminal residue" evidence="2">
    <location>
        <position position="1"/>
    </location>
</feature>
<keyword evidence="1" id="KW-0472">Membrane</keyword>
<keyword evidence="1" id="KW-1133">Transmembrane helix</keyword>
<sequence length="492" mass="56130">MPPKQTERHEKPYMTWLKLALGALIPLAIAIGTVVITVQQQHNEDRRFQQTQDNENLRREQDQQQADNLHYQNVYSHYILDISNSILKQQSQTTTFVDNRSRLDYIRSQTLTTLVDLDCQRKTWLFEFLYENKLLPSHRQSISMNLQGTDLSCITLKSTISKNFIFNGLVLSSVDLNDASFIKCHFLDCADFSDSSMEHISLIESSFHCFHGTNLFERAILSHANFYRVFLYNASFNEADLTYANFTSTVFGRKIVLTGADLAFTTFKDVILEDSFSMIITNANMTGASFLEDKSLTKAMSQGLIEIMNVILPNGTWLLNETRNWIKNGNTETNCTSLDIPDWQEISSSPDRMLPTLSIIHLNESVKSSLGSCSFNFTAAATDTRVSMAQWIPFGDISKFIQSSEAECHLSFDTKCQGGVIQVHLYSFTSSPNFPEPSVFLIDGTDQLYWQKRTISEKIRFDTGTVEVSIERSNHTGLCYIDNIEFYVRRSE</sequence>
<name>A0A819UVJ1_9BILA</name>
<protein>
    <recommendedName>
        <fullName evidence="4">Pentapeptide repeat-containing protein</fullName>
    </recommendedName>
</protein>
<organism evidence="2 3">
    <name type="scientific">Adineta steineri</name>
    <dbReference type="NCBI Taxonomy" id="433720"/>
    <lineage>
        <taxon>Eukaryota</taxon>
        <taxon>Metazoa</taxon>
        <taxon>Spiralia</taxon>
        <taxon>Gnathifera</taxon>
        <taxon>Rotifera</taxon>
        <taxon>Eurotatoria</taxon>
        <taxon>Bdelloidea</taxon>
        <taxon>Adinetida</taxon>
        <taxon>Adinetidae</taxon>
        <taxon>Adineta</taxon>
    </lineage>
</organism>
<dbReference type="InterPro" id="IPR051082">
    <property type="entry name" value="Pentapeptide-BTB/POZ_domain"/>
</dbReference>
<feature type="transmembrane region" description="Helical" evidence="1">
    <location>
        <begin position="20"/>
        <end position="38"/>
    </location>
</feature>
<dbReference type="SUPFAM" id="SSF141571">
    <property type="entry name" value="Pentapeptide repeat-like"/>
    <property type="match status" value="1"/>
</dbReference>
<dbReference type="InterPro" id="IPR001646">
    <property type="entry name" value="5peptide_repeat"/>
</dbReference>
<dbReference type="Gene3D" id="2.160.20.80">
    <property type="entry name" value="E3 ubiquitin-protein ligase SopA"/>
    <property type="match status" value="2"/>
</dbReference>
<dbReference type="PANTHER" id="PTHR14136:SF17">
    <property type="entry name" value="BTB_POZ DOMAIN-CONTAINING PROTEIN KCTD9"/>
    <property type="match status" value="1"/>
</dbReference>
<dbReference type="PANTHER" id="PTHR14136">
    <property type="entry name" value="BTB_POZ DOMAIN-CONTAINING PROTEIN KCTD9"/>
    <property type="match status" value="1"/>
</dbReference>
<evidence type="ECO:0000256" key="1">
    <source>
        <dbReference type="SAM" id="Phobius"/>
    </source>
</evidence>
<evidence type="ECO:0008006" key="4">
    <source>
        <dbReference type="Google" id="ProtNLM"/>
    </source>
</evidence>
<reference evidence="2" key="1">
    <citation type="submission" date="2021-02" db="EMBL/GenBank/DDBJ databases">
        <authorList>
            <person name="Nowell W R."/>
        </authorList>
    </citation>
    <scope>NUCLEOTIDE SEQUENCE</scope>
</reference>
<comment type="caution">
    <text evidence="2">The sequence shown here is derived from an EMBL/GenBank/DDBJ whole genome shotgun (WGS) entry which is preliminary data.</text>
</comment>
<evidence type="ECO:0000313" key="2">
    <source>
        <dbReference type="EMBL" id="CAF4101570.1"/>
    </source>
</evidence>
<gene>
    <name evidence="2" type="ORF">OKA104_LOCUS35706</name>
</gene>
<dbReference type="Pfam" id="PF00805">
    <property type="entry name" value="Pentapeptide"/>
    <property type="match status" value="1"/>
</dbReference>
<dbReference type="Proteomes" id="UP000663881">
    <property type="component" value="Unassembled WGS sequence"/>
</dbReference>